<evidence type="ECO:0000259" key="2">
    <source>
        <dbReference type="PROSITE" id="PS50830"/>
    </source>
</evidence>
<dbReference type="GO" id="GO:0003676">
    <property type="term" value="F:nucleic acid binding"/>
    <property type="evidence" value="ECO:0007669"/>
    <property type="project" value="InterPro"/>
</dbReference>
<dbReference type="GO" id="GO:0004518">
    <property type="term" value="F:nuclease activity"/>
    <property type="evidence" value="ECO:0007669"/>
    <property type="project" value="InterPro"/>
</dbReference>
<reference evidence="3 4" key="1">
    <citation type="submission" date="2019-03" db="EMBL/GenBank/DDBJ databases">
        <title>Ramlibacter rhizophilus CCTCC AB2015357, whole genome shotgun sequence.</title>
        <authorList>
            <person name="Zhang X."/>
            <person name="Feng G."/>
            <person name="Zhu H."/>
        </authorList>
    </citation>
    <scope>NUCLEOTIDE SEQUENCE [LARGE SCALE GENOMIC DNA]</scope>
    <source>
        <strain evidence="3 4">CCTCC AB2015357</strain>
    </source>
</reference>
<name>A0A4Z0BVW4_9BURK</name>
<protein>
    <submittedName>
        <fullName evidence="3">Thermonuclease family protein</fullName>
    </submittedName>
</protein>
<dbReference type="Pfam" id="PF00565">
    <property type="entry name" value="SNase"/>
    <property type="match status" value="1"/>
</dbReference>
<evidence type="ECO:0000256" key="1">
    <source>
        <dbReference type="SAM" id="SignalP"/>
    </source>
</evidence>
<dbReference type="SMART" id="SM00318">
    <property type="entry name" value="SNc"/>
    <property type="match status" value="1"/>
</dbReference>
<dbReference type="OrthoDB" id="9805504at2"/>
<dbReference type="SUPFAM" id="SSF50199">
    <property type="entry name" value="Staphylococcal nuclease"/>
    <property type="match status" value="1"/>
</dbReference>
<keyword evidence="1" id="KW-0732">Signal</keyword>
<dbReference type="Gene3D" id="2.40.50.90">
    <property type="match status" value="1"/>
</dbReference>
<proteinExistence type="predicted"/>
<keyword evidence="4" id="KW-1185">Reference proteome</keyword>
<dbReference type="InterPro" id="IPR016071">
    <property type="entry name" value="Staphylococal_nuclease_OB-fold"/>
</dbReference>
<dbReference type="InterPro" id="IPR035437">
    <property type="entry name" value="SNase_OB-fold_sf"/>
</dbReference>
<sequence length="166" mass="18560">MRFTRSAAALLLGAVFFSAHADVLTGKIVGVADGDTVTLLVRGREQVRVRVAGIDAPEKRQAFGQRSKEALSDCAFGRIAQVERGKTDRYGRVVGKVTVGRVDCGLRQIQSGLAWHYKAYEQEQSRTDRVIYAEAEVQARASRRAIWSQHAPEAPWTFRRESHARY</sequence>
<dbReference type="EMBL" id="SMLL01000002">
    <property type="protein sequence ID" value="TFZ03373.1"/>
    <property type="molecule type" value="Genomic_DNA"/>
</dbReference>
<accession>A0A4Z0BVW4</accession>
<dbReference type="PANTHER" id="PTHR12302">
    <property type="entry name" value="EBNA2 BINDING PROTEIN P100"/>
    <property type="match status" value="1"/>
</dbReference>
<dbReference type="AlphaFoldDB" id="A0A4Z0BVW4"/>
<evidence type="ECO:0000313" key="3">
    <source>
        <dbReference type="EMBL" id="TFZ03373.1"/>
    </source>
</evidence>
<dbReference type="Proteomes" id="UP000297564">
    <property type="component" value="Unassembled WGS sequence"/>
</dbReference>
<comment type="caution">
    <text evidence="3">The sequence shown here is derived from an EMBL/GenBank/DDBJ whole genome shotgun (WGS) entry which is preliminary data.</text>
</comment>
<organism evidence="3 4">
    <name type="scientific">Ramlibacter rhizophilus</name>
    <dbReference type="NCBI Taxonomy" id="1781167"/>
    <lineage>
        <taxon>Bacteria</taxon>
        <taxon>Pseudomonadati</taxon>
        <taxon>Pseudomonadota</taxon>
        <taxon>Betaproteobacteria</taxon>
        <taxon>Burkholderiales</taxon>
        <taxon>Comamonadaceae</taxon>
        <taxon>Ramlibacter</taxon>
    </lineage>
</organism>
<dbReference type="PROSITE" id="PS50830">
    <property type="entry name" value="TNASE_3"/>
    <property type="match status" value="1"/>
</dbReference>
<gene>
    <name evidence="3" type="ORF">EZ242_05680</name>
</gene>
<dbReference type="PANTHER" id="PTHR12302:SF26">
    <property type="entry name" value="BLR1266 PROTEIN"/>
    <property type="match status" value="1"/>
</dbReference>
<evidence type="ECO:0000313" key="4">
    <source>
        <dbReference type="Proteomes" id="UP000297564"/>
    </source>
</evidence>
<feature type="signal peptide" evidence="1">
    <location>
        <begin position="1"/>
        <end position="21"/>
    </location>
</feature>
<feature type="domain" description="TNase-like" evidence="2">
    <location>
        <begin position="22"/>
        <end position="149"/>
    </location>
</feature>
<feature type="chain" id="PRO_5021289624" evidence="1">
    <location>
        <begin position="22"/>
        <end position="166"/>
    </location>
</feature>
<dbReference type="PROSITE" id="PS01123">
    <property type="entry name" value="TNASE_1"/>
    <property type="match status" value="1"/>
</dbReference>
<dbReference type="RefSeq" id="WP_135284172.1">
    <property type="nucleotide sequence ID" value="NZ_SMLL01000002.1"/>
</dbReference>
<dbReference type="InterPro" id="IPR002071">
    <property type="entry name" value="Thermonucl_AS"/>
</dbReference>